<keyword evidence="6" id="KW-1185">Reference proteome</keyword>
<keyword evidence="1" id="KW-0539">Nucleus</keyword>
<protein>
    <recommendedName>
        <fullName evidence="4">Zn(2)-C6 fungal-type domain-containing protein</fullName>
    </recommendedName>
</protein>
<gene>
    <name evidence="5" type="ORF">LY89DRAFT_684376</name>
</gene>
<dbReference type="SUPFAM" id="SSF57701">
    <property type="entry name" value="Zn2/Cys6 DNA-binding domain"/>
    <property type="match status" value="1"/>
</dbReference>
<proteinExistence type="predicted"/>
<dbReference type="GO" id="GO:0008270">
    <property type="term" value="F:zinc ion binding"/>
    <property type="evidence" value="ECO:0007669"/>
    <property type="project" value="InterPro"/>
</dbReference>
<evidence type="ECO:0000256" key="3">
    <source>
        <dbReference type="SAM" id="MobiDB-lite"/>
    </source>
</evidence>
<dbReference type="GeneID" id="28824596"/>
<keyword evidence="2" id="KW-0175">Coiled coil</keyword>
<feature type="compositionally biased region" description="Polar residues" evidence="3">
    <location>
        <begin position="96"/>
        <end position="105"/>
    </location>
</feature>
<organism evidence="5 6">
    <name type="scientific">Mollisia scopiformis</name>
    <name type="common">Conifer needle endophyte fungus</name>
    <name type="synonym">Phialocephala scopiformis</name>
    <dbReference type="NCBI Taxonomy" id="149040"/>
    <lineage>
        <taxon>Eukaryota</taxon>
        <taxon>Fungi</taxon>
        <taxon>Dikarya</taxon>
        <taxon>Ascomycota</taxon>
        <taxon>Pezizomycotina</taxon>
        <taxon>Leotiomycetes</taxon>
        <taxon>Helotiales</taxon>
        <taxon>Mollisiaceae</taxon>
        <taxon>Mollisia</taxon>
    </lineage>
</organism>
<dbReference type="Proteomes" id="UP000070700">
    <property type="component" value="Unassembled WGS sequence"/>
</dbReference>
<dbReference type="GO" id="GO:0000981">
    <property type="term" value="F:DNA-binding transcription factor activity, RNA polymerase II-specific"/>
    <property type="evidence" value="ECO:0007669"/>
    <property type="project" value="InterPro"/>
</dbReference>
<dbReference type="OrthoDB" id="4226666at2759"/>
<reference evidence="5 6" key="1">
    <citation type="submission" date="2015-10" db="EMBL/GenBank/DDBJ databases">
        <title>Full genome of DAOMC 229536 Phialocephala scopiformis, a fungal endophyte of spruce producing the potent anti-insectan compound rugulosin.</title>
        <authorList>
            <consortium name="DOE Joint Genome Institute"/>
            <person name="Walker A.K."/>
            <person name="Frasz S.L."/>
            <person name="Seifert K.A."/>
            <person name="Miller J.D."/>
            <person name="Mondo S.J."/>
            <person name="Labutti K."/>
            <person name="Lipzen A."/>
            <person name="Dockter R."/>
            <person name="Kennedy M."/>
            <person name="Grigoriev I.V."/>
            <person name="Spatafora J.W."/>
        </authorList>
    </citation>
    <scope>NUCLEOTIDE SEQUENCE [LARGE SCALE GENOMIC DNA]</scope>
    <source>
        <strain evidence="5 6">CBS 120377</strain>
    </source>
</reference>
<dbReference type="AlphaFoldDB" id="A0A194XAU9"/>
<feature type="coiled-coil region" evidence="2">
    <location>
        <begin position="31"/>
        <end position="65"/>
    </location>
</feature>
<dbReference type="KEGG" id="psco:LY89DRAFT_684376"/>
<accession>A0A194XAU9</accession>
<evidence type="ECO:0000313" key="6">
    <source>
        <dbReference type="Proteomes" id="UP000070700"/>
    </source>
</evidence>
<feature type="region of interest" description="Disordered" evidence="3">
    <location>
        <begin position="546"/>
        <end position="572"/>
    </location>
</feature>
<dbReference type="Pfam" id="PF00172">
    <property type="entry name" value="Zn_clus"/>
    <property type="match status" value="1"/>
</dbReference>
<dbReference type="RefSeq" id="XP_018071650.1">
    <property type="nucleotide sequence ID" value="XM_018214870.1"/>
</dbReference>
<dbReference type="InterPro" id="IPR001138">
    <property type="entry name" value="Zn2Cys6_DnaBD"/>
</dbReference>
<feature type="region of interest" description="Disordered" evidence="3">
    <location>
        <begin position="96"/>
        <end position="116"/>
    </location>
</feature>
<dbReference type="CDD" id="cd00067">
    <property type="entry name" value="GAL4"/>
    <property type="match status" value="1"/>
</dbReference>
<dbReference type="InterPro" id="IPR036864">
    <property type="entry name" value="Zn2-C6_fun-type_DNA-bd_sf"/>
</dbReference>
<evidence type="ECO:0000313" key="5">
    <source>
        <dbReference type="EMBL" id="KUJ17295.1"/>
    </source>
</evidence>
<evidence type="ECO:0000256" key="1">
    <source>
        <dbReference type="ARBA" id="ARBA00023242"/>
    </source>
</evidence>
<evidence type="ECO:0000259" key="4">
    <source>
        <dbReference type="Pfam" id="PF00172"/>
    </source>
</evidence>
<feature type="compositionally biased region" description="Polar residues" evidence="3">
    <location>
        <begin position="556"/>
        <end position="567"/>
    </location>
</feature>
<name>A0A194XAU9_MOLSC</name>
<dbReference type="EMBL" id="KQ947414">
    <property type="protein sequence ID" value="KUJ17295.1"/>
    <property type="molecule type" value="Genomic_DNA"/>
</dbReference>
<feature type="domain" description="Zn(2)-C6 fungal-type" evidence="4">
    <location>
        <begin position="156"/>
        <end position="180"/>
    </location>
</feature>
<dbReference type="InParanoid" id="A0A194XAU9"/>
<evidence type="ECO:0000256" key="2">
    <source>
        <dbReference type="SAM" id="Coils"/>
    </source>
</evidence>
<sequence length="649" mass="72876">MATSNNVGRGSDPAREEFMLKIQASILERCLRKEVQEKQTVEERCRLLRQRISSMEDELSEAGKASVARRSLEDSSRSEFDAVDHGEFLRWLASTSRSASNTPQQEHAELPISNKKRTRDSADGFHVFSVAISETSSAHSTSHTKRVRYTSKESPPCLRCRILKKKCDAAEPCSHCPTQSYDSENDFWKVLGCFRGHLRDMANIFCPDFSRATSRTLQNPVAGIKTINFVLTKSRISDQKRGRIMHLIHHLADFKSLSGPAWENLSFRESITRSATSLERFEGDPAIYGIDLQDYEAAWAILQLVSMDHIYLTKTAYNLFSLLRLGNCYAKHDPTRWDIFLQAKKILRQSVELYLLERLCSQIALGAMNGPIPFDTTNPMPNTLVLVDLKEDIESFLHNFERLCAGRAKLSWSSQLAAFFALATFGIAKSVLTDAYMLRDKYEETSRWSLDHALKMSSAYKGLVSVFCWASKSDVMLQVEEDDPARPVTLEQIQEMVHFSSWIALGFKGTKEFLLSLGTCFLPDGSFNGFLAQKLGIDTIPKLPAASDELRKDDPTISQTLPSSSQQIDDRSRIVYAPNTRSNYTTSIEDLSPLTTLATPPPIGNYTSIMFVPHDLAGDQALTRGHGGRESDILERAGENGAIENLPKR</sequence>